<dbReference type="AlphaFoldDB" id="A0A3M0JK54"/>
<sequence length="95" mass="10260">MDVKNMSPRILLQGVHSTGGVADPPEGCAATQRDLKTLENWVKRNLMAFNKAKCRVLHLGRKNPKHQHSLGAVILESGSAGKDLGVLGDDKLTMS</sequence>
<dbReference type="EMBL" id="QRBI01000144">
    <property type="protein sequence ID" value="RMC00681.1"/>
    <property type="molecule type" value="Genomic_DNA"/>
</dbReference>
<evidence type="ECO:0008006" key="3">
    <source>
        <dbReference type="Google" id="ProtNLM"/>
    </source>
</evidence>
<accession>A0A3M0JK54</accession>
<evidence type="ECO:0000313" key="2">
    <source>
        <dbReference type="Proteomes" id="UP000269221"/>
    </source>
</evidence>
<proteinExistence type="predicted"/>
<comment type="caution">
    <text evidence="1">The sequence shown here is derived from an EMBL/GenBank/DDBJ whole genome shotgun (WGS) entry which is preliminary data.</text>
</comment>
<reference evidence="1 2" key="1">
    <citation type="submission" date="2018-07" db="EMBL/GenBank/DDBJ databases">
        <title>A high quality draft genome assembly of the barn swallow (H. rustica rustica).</title>
        <authorList>
            <person name="Formenti G."/>
            <person name="Chiara M."/>
            <person name="Poveda L."/>
            <person name="Francoijs K.-J."/>
            <person name="Bonisoli-Alquati A."/>
            <person name="Canova L."/>
            <person name="Gianfranceschi L."/>
            <person name="Horner D.S."/>
            <person name="Saino N."/>
        </authorList>
    </citation>
    <scope>NUCLEOTIDE SEQUENCE [LARGE SCALE GENOMIC DNA]</scope>
    <source>
        <strain evidence="1">Chelidonia</strain>
        <tissue evidence="1">Blood</tissue>
    </source>
</reference>
<organism evidence="1 2">
    <name type="scientific">Hirundo rustica rustica</name>
    <dbReference type="NCBI Taxonomy" id="333673"/>
    <lineage>
        <taxon>Eukaryota</taxon>
        <taxon>Metazoa</taxon>
        <taxon>Chordata</taxon>
        <taxon>Craniata</taxon>
        <taxon>Vertebrata</taxon>
        <taxon>Euteleostomi</taxon>
        <taxon>Archelosauria</taxon>
        <taxon>Archosauria</taxon>
        <taxon>Dinosauria</taxon>
        <taxon>Saurischia</taxon>
        <taxon>Theropoda</taxon>
        <taxon>Coelurosauria</taxon>
        <taxon>Aves</taxon>
        <taxon>Neognathae</taxon>
        <taxon>Neoaves</taxon>
        <taxon>Telluraves</taxon>
        <taxon>Australaves</taxon>
        <taxon>Passeriformes</taxon>
        <taxon>Sylvioidea</taxon>
        <taxon>Hirundinidae</taxon>
        <taxon>Hirundo</taxon>
    </lineage>
</organism>
<gene>
    <name evidence="1" type="ORF">DUI87_23299</name>
</gene>
<evidence type="ECO:0000313" key="1">
    <source>
        <dbReference type="EMBL" id="RMC00681.1"/>
    </source>
</evidence>
<dbReference type="STRING" id="333673.A0A3M0JK54"/>
<dbReference type="PRINTS" id="PR01345">
    <property type="entry name" value="CERVTRCPTASE"/>
</dbReference>
<name>A0A3M0JK54_HIRRU</name>
<keyword evidence="2" id="KW-1185">Reference proteome</keyword>
<dbReference type="PANTHER" id="PTHR33332">
    <property type="entry name" value="REVERSE TRANSCRIPTASE DOMAIN-CONTAINING PROTEIN"/>
    <property type="match status" value="1"/>
</dbReference>
<dbReference type="Proteomes" id="UP000269221">
    <property type="component" value="Unassembled WGS sequence"/>
</dbReference>
<protein>
    <recommendedName>
        <fullName evidence="3">Rna-directed dna polymerase from mobile element jockey-like</fullName>
    </recommendedName>
</protein>
<dbReference type="OrthoDB" id="9185178at2759"/>